<dbReference type="AlphaFoldDB" id="A0A8H7ETR9"/>
<dbReference type="PROSITE" id="PS50157">
    <property type="entry name" value="ZINC_FINGER_C2H2_2"/>
    <property type="match status" value="3"/>
</dbReference>
<dbReference type="EMBL" id="JABAYA010000069">
    <property type="protein sequence ID" value="KAF7726896.1"/>
    <property type="molecule type" value="Genomic_DNA"/>
</dbReference>
<dbReference type="Pfam" id="PF00096">
    <property type="entry name" value="zf-C2H2"/>
    <property type="match status" value="1"/>
</dbReference>
<evidence type="ECO:0000256" key="1">
    <source>
        <dbReference type="ARBA" id="ARBA00004123"/>
    </source>
</evidence>
<evidence type="ECO:0000256" key="3">
    <source>
        <dbReference type="ARBA" id="ARBA00022723"/>
    </source>
</evidence>
<keyword evidence="6" id="KW-0862">Zinc</keyword>
<dbReference type="InterPro" id="IPR036236">
    <property type="entry name" value="Znf_C2H2_sf"/>
</dbReference>
<keyword evidence="4" id="KW-0677">Repeat</keyword>
<keyword evidence="7" id="KW-0238">DNA-binding</keyword>
<dbReference type="GO" id="GO:0005634">
    <property type="term" value="C:nucleus"/>
    <property type="evidence" value="ECO:0007669"/>
    <property type="project" value="UniProtKB-SubCell"/>
</dbReference>
<dbReference type="PROSITE" id="PS00028">
    <property type="entry name" value="ZINC_FINGER_C2H2_1"/>
    <property type="match status" value="3"/>
</dbReference>
<gene>
    <name evidence="13" type="ORF">EC973_008191</name>
</gene>
<dbReference type="GO" id="GO:0008270">
    <property type="term" value="F:zinc ion binding"/>
    <property type="evidence" value="ECO:0007669"/>
    <property type="project" value="UniProtKB-KW"/>
</dbReference>
<proteinExistence type="inferred from homology"/>
<evidence type="ECO:0000256" key="8">
    <source>
        <dbReference type="ARBA" id="ARBA00023242"/>
    </source>
</evidence>
<feature type="domain" description="C2H2-type" evidence="12">
    <location>
        <begin position="451"/>
        <end position="478"/>
    </location>
</feature>
<keyword evidence="5 9" id="KW-0863">Zinc-finger</keyword>
<dbReference type="InterPro" id="IPR056436">
    <property type="entry name" value="Znf-C2H2_ZIC1-5/GLI1-3-like"/>
</dbReference>
<dbReference type="GO" id="GO:0000981">
    <property type="term" value="F:DNA-binding transcription factor activity, RNA polymerase II-specific"/>
    <property type="evidence" value="ECO:0007669"/>
    <property type="project" value="TreeGrafter"/>
</dbReference>
<feature type="region of interest" description="Disordered" evidence="11">
    <location>
        <begin position="269"/>
        <end position="307"/>
    </location>
</feature>
<evidence type="ECO:0000256" key="7">
    <source>
        <dbReference type="ARBA" id="ARBA00023125"/>
    </source>
</evidence>
<organism evidence="13 14">
    <name type="scientific">Apophysomyces ossiformis</name>
    <dbReference type="NCBI Taxonomy" id="679940"/>
    <lineage>
        <taxon>Eukaryota</taxon>
        <taxon>Fungi</taxon>
        <taxon>Fungi incertae sedis</taxon>
        <taxon>Mucoromycota</taxon>
        <taxon>Mucoromycotina</taxon>
        <taxon>Mucoromycetes</taxon>
        <taxon>Mucorales</taxon>
        <taxon>Mucorineae</taxon>
        <taxon>Mucoraceae</taxon>
        <taxon>Apophysomyces</taxon>
    </lineage>
</organism>
<evidence type="ECO:0000256" key="9">
    <source>
        <dbReference type="PROSITE-ProRule" id="PRU00042"/>
    </source>
</evidence>
<dbReference type="PANTHER" id="PTHR45718:SF8">
    <property type="entry name" value="GLIS FAMILY ZINC FINGER 2"/>
    <property type="match status" value="1"/>
</dbReference>
<feature type="region of interest" description="Disordered" evidence="11">
    <location>
        <begin position="149"/>
        <end position="185"/>
    </location>
</feature>
<evidence type="ECO:0000256" key="11">
    <source>
        <dbReference type="SAM" id="MobiDB-lite"/>
    </source>
</evidence>
<feature type="compositionally biased region" description="Basic residues" evidence="11">
    <location>
        <begin position="278"/>
        <end position="288"/>
    </location>
</feature>
<keyword evidence="14" id="KW-1185">Reference proteome</keyword>
<protein>
    <recommendedName>
        <fullName evidence="12">C2H2-type domain-containing protein</fullName>
    </recommendedName>
</protein>
<evidence type="ECO:0000256" key="6">
    <source>
        <dbReference type="ARBA" id="ARBA00022833"/>
    </source>
</evidence>
<comment type="subcellular location">
    <subcellularLocation>
        <location evidence="1">Nucleus</location>
    </subcellularLocation>
</comment>
<feature type="domain" description="C2H2-type" evidence="12">
    <location>
        <begin position="509"/>
        <end position="538"/>
    </location>
</feature>
<dbReference type="SMART" id="SM00355">
    <property type="entry name" value="ZnF_C2H2"/>
    <property type="match status" value="4"/>
</dbReference>
<dbReference type="GO" id="GO:0000978">
    <property type="term" value="F:RNA polymerase II cis-regulatory region sequence-specific DNA binding"/>
    <property type="evidence" value="ECO:0007669"/>
    <property type="project" value="TreeGrafter"/>
</dbReference>
<dbReference type="InterPro" id="IPR043359">
    <property type="entry name" value="GLI-like"/>
</dbReference>
<comment type="caution">
    <text evidence="13">The sequence shown here is derived from an EMBL/GenBank/DDBJ whole genome shotgun (WGS) entry which is preliminary data.</text>
</comment>
<comment type="similarity">
    <text evidence="2">Belongs to the GLI C2H2-type zinc-finger protein family.</text>
</comment>
<dbReference type="Gene3D" id="3.30.160.60">
    <property type="entry name" value="Classic Zinc Finger"/>
    <property type="match status" value="4"/>
</dbReference>
<dbReference type="Proteomes" id="UP000605846">
    <property type="component" value="Unassembled WGS sequence"/>
</dbReference>
<evidence type="ECO:0000256" key="2">
    <source>
        <dbReference type="ARBA" id="ARBA00010831"/>
    </source>
</evidence>
<dbReference type="InterPro" id="IPR013087">
    <property type="entry name" value="Znf_C2H2_type"/>
</dbReference>
<name>A0A8H7ETR9_9FUNG</name>
<keyword evidence="10" id="KW-0175">Coiled coil</keyword>
<dbReference type="SUPFAM" id="SSF57667">
    <property type="entry name" value="beta-beta-alpha zinc fingers"/>
    <property type="match status" value="3"/>
</dbReference>
<evidence type="ECO:0000256" key="4">
    <source>
        <dbReference type="ARBA" id="ARBA00022737"/>
    </source>
</evidence>
<keyword evidence="3" id="KW-0479">Metal-binding</keyword>
<feature type="compositionally biased region" description="Basic and acidic residues" evidence="11">
    <location>
        <begin position="296"/>
        <end position="307"/>
    </location>
</feature>
<dbReference type="Pfam" id="PF23561">
    <property type="entry name" value="zf-C2H2_15"/>
    <property type="match status" value="1"/>
</dbReference>
<accession>A0A8H7ETR9</accession>
<feature type="domain" description="C2H2-type" evidence="12">
    <location>
        <begin position="479"/>
        <end position="508"/>
    </location>
</feature>
<evidence type="ECO:0000256" key="10">
    <source>
        <dbReference type="SAM" id="Coils"/>
    </source>
</evidence>
<keyword evidence="8" id="KW-0539">Nucleus</keyword>
<reference evidence="13" key="1">
    <citation type="submission" date="2020-01" db="EMBL/GenBank/DDBJ databases">
        <title>Genome Sequencing of Three Apophysomyces-Like Fungal Strains Confirms a Novel Fungal Genus in the Mucoromycota with divergent Burkholderia-like Endosymbiotic Bacteria.</title>
        <authorList>
            <person name="Stajich J.E."/>
            <person name="Macias A.M."/>
            <person name="Carter-House D."/>
            <person name="Lovett B."/>
            <person name="Kasson L.R."/>
            <person name="Berry K."/>
            <person name="Grigoriev I."/>
            <person name="Chang Y."/>
            <person name="Spatafora J."/>
            <person name="Kasson M.T."/>
        </authorList>
    </citation>
    <scope>NUCLEOTIDE SEQUENCE</scope>
    <source>
        <strain evidence="13">NRRL A-21654</strain>
    </source>
</reference>
<sequence length="563" mass="64286">MDGHTLVTTCTAISNPDACHNPDGALNQMMQSNGLTNNLMFHTGMPLETPAVPSQQPYMLQQNYLNDGTTQAQHHAASLFQQRQRKLSPSSIGMTTAMHITPAPIVKSQIGTNIFLPTTMVNMMMPPDHPPPQTPPVYSQVVQKPLLVSPDYSGSTLQSHQQQQVQQHHHHHQQQQQQQQQVAHQPQMFMPQSFEQMPANISPMVMNFAGDYFGTIGDQHRSVNTDQSNIFYAQNQAFPVVPTMLDTHAKNMPMQDLQHHLQTCGTPVAEEPEDLLRRGRRPLPRRHTVSTPYSAKQKDLPNDLKEPNPELAQARFRKLLKSKRHRSLGRLELPPSPSLSEMERRRMDISSPLVSSPLSAELEQLTHEQLMERVMELEQEKRAADMLKNTHGNAEDLDDAEDEDDAEEEEEKFQCLWMDCFLELRNLEELINHVKDEHIGSGKALYYCGWKDCSRTQKPFTKRHKMHNHLRTHTGERPFVCNEPGCGKRFSRPDSLTTHTKIHSNIRPYLCQYPECGKAYYHLRSLRKHERLHEARKDETGHAAATDLVPPMDKLGLAWSAQQ</sequence>
<feature type="compositionally biased region" description="Low complexity" evidence="11">
    <location>
        <begin position="174"/>
        <end position="185"/>
    </location>
</feature>
<evidence type="ECO:0000256" key="5">
    <source>
        <dbReference type="ARBA" id="ARBA00022771"/>
    </source>
</evidence>
<dbReference type="PANTHER" id="PTHR45718">
    <property type="entry name" value="TRANSCRIPTIONAL ACTIVATOR CUBITUS INTERRUPTUS"/>
    <property type="match status" value="1"/>
</dbReference>
<dbReference type="OrthoDB" id="654211at2759"/>
<dbReference type="FunFam" id="3.30.160.60:FF:002343">
    <property type="entry name" value="Zinc finger protein 33A"/>
    <property type="match status" value="1"/>
</dbReference>
<evidence type="ECO:0000259" key="12">
    <source>
        <dbReference type="PROSITE" id="PS50157"/>
    </source>
</evidence>
<evidence type="ECO:0000313" key="13">
    <source>
        <dbReference type="EMBL" id="KAF7726896.1"/>
    </source>
</evidence>
<evidence type="ECO:0000313" key="14">
    <source>
        <dbReference type="Proteomes" id="UP000605846"/>
    </source>
</evidence>
<feature type="coiled-coil region" evidence="10">
    <location>
        <begin position="360"/>
        <end position="397"/>
    </location>
</feature>